<dbReference type="SUPFAM" id="SSF81340">
    <property type="entry name" value="Clc chloride channel"/>
    <property type="match status" value="1"/>
</dbReference>
<keyword evidence="10" id="KW-0868">Chloride</keyword>
<organism evidence="14">
    <name type="scientific">Micromonas pusilla</name>
    <name type="common">Picoplanktonic green alga</name>
    <name type="synonym">Chromulina pusilla</name>
    <dbReference type="NCBI Taxonomy" id="38833"/>
    <lineage>
        <taxon>Eukaryota</taxon>
        <taxon>Viridiplantae</taxon>
        <taxon>Chlorophyta</taxon>
        <taxon>Mamiellophyceae</taxon>
        <taxon>Mamiellales</taxon>
        <taxon>Mamiellaceae</taxon>
        <taxon>Micromonas</taxon>
    </lineage>
</organism>
<feature type="transmembrane region" description="Helical" evidence="12">
    <location>
        <begin position="201"/>
        <end position="227"/>
    </location>
</feature>
<dbReference type="Pfam" id="PF00571">
    <property type="entry name" value="CBS"/>
    <property type="match status" value="1"/>
</dbReference>
<evidence type="ECO:0000256" key="4">
    <source>
        <dbReference type="ARBA" id="ARBA00022692"/>
    </source>
</evidence>
<feature type="domain" description="CBS" evidence="13">
    <location>
        <begin position="703"/>
        <end position="742"/>
    </location>
</feature>
<evidence type="ECO:0000256" key="11">
    <source>
        <dbReference type="SAM" id="MobiDB-lite"/>
    </source>
</evidence>
<dbReference type="PANTHER" id="PTHR11689:SF136">
    <property type="entry name" value="H(+)_CL(-) EXCHANGE TRANSPORTER 7"/>
    <property type="match status" value="1"/>
</dbReference>
<dbReference type="InterPro" id="IPR014743">
    <property type="entry name" value="Cl-channel_core"/>
</dbReference>
<evidence type="ECO:0000256" key="1">
    <source>
        <dbReference type="ARBA" id="ARBA00004141"/>
    </source>
</evidence>
<feature type="transmembrane region" description="Helical" evidence="12">
    <location>
        <begin position="278"/>
        <end position="299"/>
    </location>
</feature>
<keyword evidence="7" id="KW-0406">Ion transport</keyword>
<evidence type="ECO:0000256" key="6">
    <source>
        <dbReference type="ARBA" id="ARBA00022989"/>
    </source>
</evidence>
<feature type="transmembrane region" description="Helical" evidence="12">
    <location>
        <begin position="311"/>
        <end position="335"/>
    </location>
</feature>
<evidence type="ECO:0000259" key="13">
    <source>
        <dbReference type="Pfam" id="PF00571"/>
    </source>
</evidence>
<feature type="transmembrane region" description="Helical" evidence="12">
    <location>
        <begin position="416"/>
        <end position="439"/>
    </location>
</feature>
<evidence type="ECO:0000256" key="9">
    <source>
        <dbReference type="ARBA" id="ARBA00023136"/>
    </source>
</evidence>
<feature type="transmembrane region" description="Helical" evidence="12">
    <location>
        <begin position="248"/>
        <end position="272"/>
    </location>
</feature>
<dbReference type="GO" id="GO:0016020">
    <property type="term" value="C:membrane"/>
    <property type="evidence" value="ECO:0007669"/>
    <property type="project" value="UniProtKB-SubCell"/>
</dbReference>
<proteinExistence type="inferred from homology"/>
<dbReference type="InterPro" id="IPR051280">
    <property type="entry name" value="Cl-channel/antiporter"/>
</dbReference>
<dbReference type="AlphaFoldDB" id="A0A7S0D4I2"/>
<evidence type="ECO:0000256" key="7">
    <source>
        <dbReference type="ARBA" id="ARBA00023065"/>
    </source>
</evidence>
<reference evidence="14" key="1">
    <citation type="submission" date="2021-01" db="EMBL/GenBank/DDBJ databases">
        <authorList>
            <person name="Corre E."/>
            <person name="Pelletier E."/>
            <person name="Niang G."/>
            <person name="Scheremetjew M."/>
            <person name="Finn R."/>
            <person name="Kale V."/>
            <person name="Holt S."/>
            <person name="Cochrane G."/>
            <person name="Meng A."/>
            <person name="Brown T."/>
            <person name="Cohen L."/>
        </authorList>
    </citation>
    <scope>NUCLEOTIDE SEQUENCE</scope>
    <source>
        <strain evidence="14">CCAC1681</strain>
    </source>
</reference>
<feature type="transmembrane region" description="Helical" evidence="12">
    <location>
        <begin position="460"/>
        <end position="484"/>
    </location>
</feature>
<dbReference type="PANTHER" id="PTHR11689">
    <property type="entry name" value="CHLORIDE CHANNEL PROTEIN CLC FAMILY MEMBER"/>
    <property type="match status" value="1"/>
</dbReference>
<feature type="region of interest" description="Disordered" evidence="11">
    <location>
        <begin position="1"/>
        <end position="34"/>
    </location>
</feature>
<evidence type="ECO:0000256" key="5">
    <source>
        <dbReference type="ARBA" id="ARBA00022737"/>
    </source>
</evidence>
<protein>
    <recommendedName>
        <fullName evidence="13">CBS domain-containing protein</fullName>
    </recommendedName>
</protein>
<dbReference type="InterPro" id="IPR000644">
    <property type="entry name" value="CBS_dom"/>
</dbReference>
<dbReference type="InterPro" id="IPR046342">
    <property type="entry name" value="CBS_dom_sf"/>
</dbReference>
<keyword evidence="4 12" id="KW-0812">Transmembrane</keyword>
<dbReference type="GO" id="GO:0015108">
    <property type="term" value="F:chloride transmembrane transporter activity"/>
    <property type="evidence" value="ECO:0007669"/>
    <property type="project" value="InterPro"/>
</dbReference>
<name>A0A7S0D4I2_MICPS</name>
<dbReference type="Pfam" id="PF00654">
    <property type="entry name" value="Voltage_CLC"/>
    <property type="match status" value="1"/>
</dbReference>
<evidence type="ECO:0000256" key="3">
    <source>
        <dbReference type="ARBA" id="ARBA00022448"/>
    </source>
</evidence>
<dbReference type="EMBL" id="HBEN01008110">
    <property type="protein sequence ID" value="CAD8441147.1"/>
    <property type="molecule type" value="Transcribed_RNA"/>
</dbReference>
<keyword evidence="8" id="KW-0129">CBS domain</keyword>
<accession>A0A7S0D4I2</accession>
<evidence type="ECO:0000313" key="14">
    <source>
        <dbReference type="EMBL" id="CAD8441147.1"/>
    </source>
</evidence>
<keyword evidence="9 12" id="KW-0472">Membrane</keyword>
<dbReference type="PRINTS" id="PR00762">
    <property type="entry name" value="CLCHANNEL"/>
</dbReference>
<feature type="compositionally biased region" description="Basic and acidic residues" evidence="11">
    <location>
        <begin position="1"/>
        <end position="11"/>
    </location>
</feature>
<sequence>MAPSSPEERESLSGGESSGGYGAAPSTRGSFNVGVDPDVGYCEATEEDERQARLLRRGLALDVAPQDMNTFVKLEGPDDVAVVVPHTLHFGDVEHLDYTATVHDALAVQTAGSPMHRPDRFGEAGGAGTGDFSGTTFRHSTHAHIEPVPRKHISGALVWLAIMLTGLGTGLVSVVLVNISVGFGNTRLQQANELLELNRPLAAGAVWVTFSLVFCTIAAFITVYYAPQAASTGIPETKAFLNGCDVKGAFSLQTFVVKAFGVCLVIAAGAPVGLEGPMVHIGAMVASHVVLSMEHFGVLRGGDVKHLLTHLVTCGVASGISAAFNSPIGGVLFVVEDLAARWLVDAHLVLQCFVSSFFSQLVVAGAHITSLMVQTARSGDRGEFQAANLVKSGGGGVSGESKVTGGWFVADLPLCILLGAGVGALLSFSTAAATAIARVKRSVMAGGEKRRGKKKSSSRAGEIVAAVFPVAFVSVLAFVLPLLFSCRVRQDHVKGKPEVSHLLASGQHQVDHRMFVRFTCQQGEYNDLASLLLPSLSGSFASTMSHLYSRDSDEETYGDASLATLATCYYFFPLFIIGCSFPFGLFVPNLVFGSAAGHLFGRLVNRSAWVGSSRVAHPTTYAVLGAGAALGGWTRMAIAISAIMLEQTGNMDSVILMMVTVLSSRLVAGFLTPHSFTDEVISMKGYQVLEPREPAVIATLSAGAVCTRDVVCLRADETVAGICRALIHTTHNAFPVVRDENENENETGSVSRRGKEKASGLEQSFVTEPVWRVETGGHAPSPELLGLVSRSTLLGILERAVNARRPSERDAEHLRVPASALGDSVSLTPAAGVAPADELGAIPAHVPASRAYREFALLGARRVLVVESGGGNRLAGIITRGDMVEASEDFEGRAARAAAARRGRRRGRDAFGGDHLLARAGPRQSWGAAPDSRASRNLPSVVTDER</sequence>
<feature type="transmembrane region" description="Helical" evidence="12">
    <location>
        <begin position="157"/>
        <end position="181"/>
    </location>
</feature>
<evidence type="ECO:0000256" key="2">
    <source>
        <dbReference type="ARBA" id="ARBA00009476"/>
    </source>
</evidence>
<gene>
    <name evidence="14" type="ORF">MSP1401_LOCUS6710</name>
</gene>
<comment type="similarity">
    <text evidence="2">Belongs to the chloride channel (TC 2.A.49) family.</text>
</comment>
<feature type="transmembrane region" description="Helical" evidence="12">
    <location>
        <begin position="570"/>
        <end position="600"/>
    </location>
</feature>
<keyword evidence="6 12" id="KW-1133">Transmembrane helix</keyword>
<keyword evidence="5" id="KW-0677">Repeat</keyword>
<keyword evidence="3" id="KW-0813">Transport</keyword>
<feature type="region of interest" description="Disordered" evidence="11">
    <location>
        <begin position="739"/>
        <end position="759"/>
    </location>
</feature>
<dbReference type="SUPFAM" id="SSF54631">
    <property type="entry name" value="CBS-domain pair"/>
    <property type="match status" value="1"/>
</dbReference>
<comment type="subcellular location">
    <subcellularLocation>
        <location evidence="1">Membrane</location>
        <topology evidence="1">Multi-pass membrane protein</topology>
    </subcellularLocation>
</comment>
<evidence type="ECO:0000256" key="8">
    <source>
        <dbReference type="ARBA" id="ARBA00023122"/>
    </source>
</evidence>
<dbReference type="InterPro" id="IPR001807">
    <property type="entry name" value="ClC"/>
</dbReference>
<evidence type="ECO:0000256" key="12">
    <source>
        <dbReference type="SAM" id="Phobius"/>
    </source>
</evidence>
<dbReference type="Gene3D" id="1.10.3080.10">
    <property type="entry name" value="Clc chloride channel"/>
    <property type="match status" value="1"/>
</dbReference>
<feature type="region of interest" description="Disordered" evidence="11">
    <location>
        <begin position="901"/>
        <end position="946"/>
    </location>
</feature>
<evidence type="ECO:0000256" key="10">
    <source>
        <dbReference type="ARBA" id="ARBA00023214"/>
    </source>
</evidence>